<evidence type="ECO:0000256" key="9">
    <source>
        <dbReference type="ARBA" id="ARBA00022833"/>
    </source>
</evidence>
<evidence type="ECO:0000256" key="13">
    <source>
        <dbReference type="SAM" id="MobiDB-lite"/>
    </source>
</evidence>
<keyword evidence="6" id="KW-0547">Nucleotide-binding</keyword>
<keyword evidence="10" id="KW-0067">ATP-binding</keyword>
<keyword evidence="17" id="KW-1185">Reference proteome</keyword>
<proteinExistence type="predicted"/>
<dbReference type="InterPro" id="IPR050236">
    <property type="entry name" value="Ser_Thr_kinase_AGC"/>
</dbReference>
<dbReference type="FunFam" id="3.30.200.20:FF:000147">
    <property type="entry name" value="probable serine/threonine protein kinase IREH1"/>
    <property type="match status" value="1"/>
</dbReference>
<keyword evidence="9" id="KW-0862">Zinc</keyword>
<feature type="compositionally biased region" description="Basic and acidic residues" evidence="13">
    <location>
        <begin position="563"/>
        <end position="574"/>
    </location>
</feature>
<dbReference type="FunFam" id="1.10.510.10:FF:000294">
    <property type="entry name" value="Serine/threonine-protein kinase OXI1"/>
    <property type="match status" value="1"/>
</dbReference>
<dbReference type="SMART" id="SM00220">
    <property type="entry name" value="S_TKc"/>
    <property type="match status" value="1"/>
</dbReference>
<gene>
    <name evidence="16" type="primary">LOC112295974</name>
</gene>
<keyword evidence="7" id="KW-0863">Zinc-finger</keyword>
<dbReference type="PROSITE" id="PS51285">
    <property type="entry name" value="AGC_KINASE_CTER"/>
    <property type="match status" value="1"/>
</dbReference>
<keyword evidence="8" id="KW-0418">Kinase</keyword>
<reference evidence="16 17" key="2">
    <citation type="journal article" date="2018" name="Plant J.">
        <title>The Physcomitrella patens chromosome-scale assembly reveals moss genome structure and evolution.</title>
        <authorList>
            <person name="Lang D."/>
            <person name="Ullrich K.K."/>
            <person name="Murat F."/>
            <person name="Fuchs J."/>
            <person name="Jenkins J."/>
            <person name="Haas F.B."/>
            <person name="Piednoel M."/>
            <person name="Gundlach H."/>
            <person name="Van Bel M."/>
            <person name="Meyberg R."/>
            <person name="Vives C."/>
            <person name="Morata J."/>
            <person name="Symeonidi A."/>
            <person name="Hiss M."/>
            <person name="Muchero W."/>
            <person name="Kamisugi Y."/>
            <person name="Saleh O."/>
            <person name="Blanc G."/>
            <person name="Decker E.L."/>
            <person name="van Gessel N."/>
            <person name="Grimwood J."/>
            <person name="Hayes R.D."/>
            <person name="Graham S.W."/>
            <person name="Gunter L.E."/>
            <person name="McDaniel S.F."/>
            <person name="Hoernstein S.N.W."/>
            <person name="Larsson A."/>
            <person name="Li F.W."/>
            <person name="Perroud P.F."/>
            <person name="Phillips J."/>
            <person name="Ranjan P."/>
            <person name="Rokshar D.S."/>
            <person name="Rothfels C.J."/>
            <person name="Schneider L."/>
            <person name="Shu S."/>
            <person name="Stevenson D.W."/>
            <person name="Thummler F."/>
            <person name="Tillich M."/>
            <person name="Villarreal Aguilar J.C."/>
            <person name="Widiez T."/>
            <person name="Wong G.K."/>
            <person name="Wymore A."/>
            <person name="Zhang Y."/>
            <person name="Zimmer A.D."/>
            <person name="Quatrano R.S."/>
            <person name="Mayer K.F.X."/>
            <person name="Goodstein D."/>
            <person name="Casacuberta J.M."/>
            <person name="Vandepoele K."/>
            <person name="Reski R."/>
            <person name="Cuming A.C."/>
            <person name="Tuskan G.A."/>
            <person name="Maumus F."/>
            <person name="Salse J."/>
            <person name="Schmutz J."/>
            <person name="Rensing S.A."/>
        </authorList>
    </citation>
    <scope>NUCLEOTIDE SEQUENCE [LARGE SCALE GENOMIC DNA]</scope>
    <source>
        <strain evidence="16 17">cv. Gransden 2004</strain>
    </source>
</reference>
<evidence type="ECO:0000256" key="6">
    <source>
        <dbReference type="ARBA" id="ARBA00022741"/>
    </source>
</evidence>
<evidence type="ECO:0000256" key="11">
    <source>
        <dbReference type="ARBA" id="ARBA00047899"/>
    </source>
</evidence>
<feature type="compositionally biased region" description="Low complexity" evidence="13">
    <location>
        <begin position="1287"/>
        <end position="1301"/>
    </location>
</feature>
<reference evidence="16 17" key="1">
    <citation type="journal article" date="2008" name="Science">
        <title>The Physcomitrella genome reveals evolutionary insights into the conquest of land by plants.</title>
        <authorList>
            <person name="Rensing S."/>
            <person name="Lang D."/>
            <person name="Zimmer A."/>
            <person name="Terry A."/>
            <person name="Salamov A."/>
            <person name="Shapiro H."/>
            <person name="Nishiyama T."/>
            <person name="Perroud P.-F."/>
            <person name="Lindquist E."/>
            <person name="Kamisugi Y."/>
            <person name="Tanahashi T."/>
            <person name="Sakakibara K."/>
            <person name="Fujita T."/>
            <person name="Oishi K."/>
            <person name="Shin-I T."/>
            <person name="Kuroki Y."/>
            <person name="Toyoda A."/>
            <person name="Suzuki Y."/>
            <person name="Hashimoto A."/>
            <person name="Yamaguchi K."/>
            <person name="Sugano A."/>
            <person name="Kohara Y."/>
            <person name="Fujiyama A."/>
            <person name="Anterola A."/>
            <person name="Aoki S."/>
            <person name="Ashton N."/>
            <person name="Barbazuk W.B."/>
            <person name="Barker E."/>
            <person name="Bennetzen J."/>
            <person name="Bezanilla M."/>
            <person name="Blankenship R."/>
            <person name="Cho S.H."/>
            <person name="Dutcher S."/>
            <person name="Estelle M."/>
            <person name="Fawcett J.A."/>
            <person name="Gundlach H."/>
            <person name="Hanada K."/>
            <person name="Heyl A."/>
            <person name="Hicks K.A."/>
            <person name="Hugh J."/>
            <person name="Lohr M."/>
            <person name="Mayer K."/>
            <person name="Melkozernov A."/>
            <person name="Murata T."/>
            <person name="Nelson D."/>
            <person name="Pils B."/>
            <person name="Prigge M."/>
            <person name="Reiss B."/>
            <person name="Renner T."/>
            <person name="Rombauts S."/>
            <person name="Rushton P."/>
            <person name="Sanderfoot A."/>
            <person name="Schween G."/>
            <person name="Shiu S.-H."/>
            <person name="Stueber K."/>
            <person name="Theodoulou F.L."/>
            <person name="Tu H."/>
            <person name="Van de Peer Y."/>
            <person name="Verrier P.J."/>
            <person name="Waters E."/>
            <person name="Wood A."/>
            <person name="Yang L."/>
            <person name="Cove D."/>
            <person name="Cuming A."/>
            <person name="Hasebe M."/>
            <person name="Lucas S."/>
            <person name="Mishler D.B."/>
            <person name="Reski R."/>
            <person name="Grigoriev I."/>
            <person name="Quatrano R.S."/>
            <person name="Boore J.L."/>
        </authorList>
    </citation>
    <scope>NUCLEOTIDE SEQUENCE [LARGE SCALE GENOMIC DNA]</scope>
    <source>
        <strain evidence="16 17">cv. Gransden 2004</strain>
    </source>
</reference>
<dbReference type="Pfam" id="PF26031">
    <property type="entry name" value="IREH1"/>
    <property type="match status" value="1"/>
</dbReference>
<feature type="region of interest" description="Disordered" evidence="13">
    <location>
        <begin position="186"/>
        <end position="240"/>
    </location>
</feature>
<dbReference type="PROSITE" id="PS50011">
    <property type="entry name" value="PROTEIN_KINASE_DOM"/>
    <property type="match status" value="1"/>
</dbReference>
<feature type="domain" description="AGC-kinase C-terminal" evidence="15">
    <location>
        <begin position="1238"/>
        <end position="1294"/>
    </location>
</feature>
<feature type="compositionally biased region" description="Basic and acidic residues" evidence="13">
    <location>
        <begin position="49"/>
        <end position="82"/>
    </location>
</feature>
<dbReference type="EnsemblPlants" id="Pp3c19_17830V3.3">
    <property type="protein sequence ID" value="Pp3c19_17830V3.3"/>
    <property type="gene ID" value="Pp3c19_17830"/>
</dbReference>
<dbReference type="InterPro" id="IPR000961">
    <property type="entry name" value="AGC-kinase_C"/>
</dbReference>
<evidence type="ECO:0000256" key="2">
    <source>
        <dbReference type="ARBA" id="ARBA00022527"/>
    </source>
</evidence>
<evidence type="ECO:0000313" key="16">
    <source>
        <dbReference type="EnsemblPlants" id="Pp3c19_17830V3.2"/>
    </source>
</evidence>
<dbReference type="KEGG" id="ppp:112295974"/>
<accession>A0A7I4BKI2</accession>
<feature type="region of interest" description="Disordered" evidence="13">
    <location>
        <begin position="293"/>
        <end position="323"/>
    </location>
</feature>
<dbReference type="Pfam" id="PF00069">
    <property type="entry name" value="Pkinase"/>
    <property type="match status" value="1"/>
</dbReference>
<dbReference type="Gene3D" id="1.10.510.10">
    <property type="entry name" value="Transferase(Phosphotransferase) domain 1"/>
    <property type="match status" value="1"/>
</dbReference>
<keyword evidence="3" id="KW-0597">Phosphoprotein</keyword>
<evidence type="ECO:0000256" key="4">
    <source>
        <dbReference type="ARBA" id="ARBA00022679"/>
    </source>
</evidence>
<feature type="region of interest" description="Disordered" evidence="13">
    <location>
        <begin position="1287"/>
        <end position="1333"/>
    </location>
</feature>
<dbReference type="FunFam" id="1.10.510.10:FF:001418">
    <property type="entry name" value="Serine/threonine protein kinase 15"/>
    <property type="match status" value="1"/>
</dbReference>
<evidence type="ECO:0000256" key="7">
    <source>
        <dbReference type="ARBA" id="ARBA00022771"/>
    </source>
</evidence>
<dbReference type="Gramene" id="Pp3c19_17830V3.3">
    <property type="protein sequence ID" value="Pp3c19_17830V3.3"/>
    <property type="gene ID" value="Pp3c19_17830"/>
</dbReference>
<organism evidence="16 17">
    <name type="scientific">Physcomitrium patens</name>
    <name type="common">Spreading-leaved earth moss</name>
    <name type="synonym">Physcomitrella patens</name>
    <dbReference type="NCBI Taxonomy" id="3218"/>
    <lineage>
        <taxon>Eukaryota</taxon>
        <taxon>Viridiplantae</taxon>
        <taxon>Streptophyta</taxon>
        <taxon>Embryophyta</taxon>
        <taxon>Bryophyta</taxon>
        <taxon>Bryophytina</taxon>
        <taxon>Bryopsida</taxon>
        <taxon>Funariidae</taxon>
        <taxon>Funariales</taxon>
        <taxon>Funariaceae</taxon>
        <taxon>Physcomitrium</taxon>
    </lineage>
</organism>
<dbReference type="PROSITE" id="PS00108">
    <property type="entry name" value="PROTEIN_KINASE_ST"/>
    <property type="match status" value="1"/>
</dbReference>
<dbReference type="PANTHER" id="PTHR24356:SF1">
    <property type="entry name" value="SERINE_THREONINE-PROTEIN KINASE GREATWALL"/>
    <property type="match status" value="1"/>
</dbReference>
<dbReference type="InterPro" id="IPR000719">
    <property type="entry name" value="Prot_kinase_dom"/>
</dbReference>
<evidence type="ECO:0000256" key="12">
    <source>
        <dbReference type="ARBA" id="ARBA00048679"/>
    </source>
</evidence>
<dbReference type="GO" id="GO:0004674">
    <property type="term" value="F:protein serine/threonine kinase activity"/>
    <property type="evidence" value="ECO:0007669"/>
    <property type="project" value="UniProtKB-KW"/>
</dbReference>
<evidence type="ECO:0000256" key="5">
    <source>
        <dbReference type="ARBA" id="ARBA00022723"/>
    </source>
</evidence>
<dbReference type="OrthoDB" id="162894at2759"/>
<dbReference type="GeneID" id="112295974"/>
<protein>
    <recommendedName>
        <fullName evidence="1">non-specific serine/threonine protein kinase</fullName>
        <ecNumber evidence="1">2.7.11.1</ecNumber>
    </recommendedName>
</protein>
<feature type="compositionally biased region" description="Polar residues" evidence="13">
    <location>
        <begin position="788"/>
        <end position="802"/>
    </location>
</feature>
<dbReference type="Proteomes" id="UP000006727">
    <property type="component" value="Chromosome 19"/>
</dbReference>
<keyword evidence="5" id="KW-0479">Metal-binding</keyword>
<dbReference type="EC" id="2.7.11.1" evidence="1"/>
<keyword evidence="2" id="KW-0723">Serine/threonine-protein kinase</keyword>
<keyword evidence="4" id="KW-0808">Transferase</keyword>
<feature type="domain" description="Protein kinase" evidence="14">
    <location>
        <begin position="944"/>
        <end position="1237"/>
    </location>
</feature>
<dbReference type="InterPro" id="IPR058783">
    <property type="entry name" value="IREH1/IRE-like_N"/>
</dbReference>
<dbReference type="InterPro" id="IPR008271">
    <property type="entry name" value="Ser/Thr_kinase_AS"/>
</dbReference>
<evidence type="ECO:0000313" key="17">
    <source>
        <dbReference type="Proteomes" id="UP000006727"/>
    </source>
</evidence>
<dbReference type="EnsemblPlants" id="Pp3c19_17830V3.2">
    <property type="protein sequence ID" value="Pp3c19_17830V3.2"/>
    <property type="gene ID" value="Pp3c19_17830"/>
</dbReference>
<reference evidence="16" key="3">
    <citation type="submission" date="2020-12" db="UniProtKB">
        <authorList>
            <consortium name="EnsemblPlants"/>
        </authorList>
    </citation>
    <scope>IDENTIFICATION</scope>
</reference>
<evidence type="ECO:0000256" key="1">
    <source>
        <dbReference type="ARBA" id="ARBA00012513"/>
    </source>
</evidence>
<evidence type="ECO:0000256" key="8">
    <source>
        <dbReference type="ARBA" id="ARBA00022777"/>
    </source>
</evidence>
<dbReference type="GO" id="GO:0008270">
    <property type="term" value="F:zinc ion binding"/>
    <property type="evidence" value="ECO:0007669"/>
    <property type="project" value="UniProtKB-KW"/>
</dbReference>
<dbReference type="InterPro" id="IPR011009">
    <property type="entry name" value="Kinase-like_dom_sf"/>
</dbReference>
<feature type="compositionally biased region" description="Basic and acidic residues" evidence="13">
    <location>
        <begin position="17"/>
        <end position="26"/>
    </location>
</feature>
<dbReference type="CDD" id="cd05579">
    <property type="entry name" value="STKc_MAST_like"/>
    <property type="match status" value="1"/>
</dbReference>
<feature type="region of interest" description="Disordered" evidence="13">
    <location>
        <begin position="1"/>
        <end position="98"/>
    </location>
</feature>
<dbReference type="EMBL" id="ABEU02000019">
    <property type="status" value="NOT_ANNOTATED_CDS"/>
    <property type="molecule type" value="Genomic_DNA"/>
</dbReference>
<feature type="compositionally biased region" description="Basic and acidic residues" evidence="13">
    <location>
        <begin position="1316"/>
        <end position="1325"/>
    </location>
</feature>
<dbReference type="PANTHER" id="PTHR24356">
    <property type="entry name" value="SERINE/THREONINE-PROTEIN KINASE"/>
    <property type="match status" value="1"/>
</dbReference>
<dbReference type="RefSeq" id="XP_024403803.1">
    <property type="nucleotide sequence ID" value="XM_024548035.2"/>
</dbReference>
<evidence type="ECO:0000256" key="10">
    <source>
        <dbReference type="ARBA" id="ARBA00022840"/>
    </source>
</evidence>
<comment type="catalytic activity">
    <reaction evidence="12">
        <text>L-seryl-[protein] + ATP = O-phospho-L-seryl-[protein] + ADP + H(+)</text>
        <dbReference type="Rhea" id="RHEA:17989"/>
        <dbReference type="Rhea" id="RHEA-COMP:9863"/>
        <dbReference type="Rhea" id="RHEA-COMP:11604"/>
        <dbReference type="ChEBI" id="CHEBI:15378"/>
        <dbReference type="ChEBI" id="CHEBI:29999"/>
        <dbReference type="ChEBI" id="CHEBI:30616"/>
        <dbReference type="ChEBI" id="CHEBI:83421"/>
        <dbReference type="ChEBI" id="CHEBI:456216"/>
        <dbReference type="EC" id="2.7.11.1"/>
    </reaction>
</comment>
<evidence type="ECO:0000259" key="15">
    <source>
        <dbReference type="PROSITE" id="PS51285"/>
    </source>
</evidence>
<feature type="region of interest" description="Disordered" evidence="13">
    <location>
        <begin position="509"/>
        <end position="629"/>
    </location>
</feature>
<comment type="catalytic activity">
    <reaction evidence="11">
        <text>L-threonyl-[protein] + ATP = O-phospho-L-threonyl-[protein] + ADP + H(+)</text>
        <dbReference type="Rhea" id="RHEA:46608"/>
        <dbReference type="Rhea" id="RHEA-COMP:11060"/>
        <dbReference type="Rhea" id="RHEA-COMP:11605"/>
        <dbReference type="ChEBI" id="CHEBI:15378"/>
        <dbReference type="ChEBI" id="CHEBI:30013"/>
        <dbReference type="ChEBI" id="CHEBI:30616"/>
        <dbReference type="ChEBI" id="CHEBI:61977"/>
        <dbReference type="ChEBI" id="CHEBI:456216"/>
        <dbReference type="EC" id="2.7.11.1"/>
    </reaction>
</comment>
<evidence type="ECO:0000259" key="14">
    <source>
        <dbReference type="PROSITE" id="PS50011"/>
    </source>
</evidence>
<evidence type="ECO:0000256" key="3">
    <source>
        <dbReference type="ARBA" id="ARBA00022553"/>
    </source>
</evidence>
<dbReference type="Gene3D" id="3.30.200.20">
    <property type="entry name" value="Phosphorylase Kinase, domain 1"/>
    <property type="match status" value="1"/>
</dbReference>
<name>A0A7I4BKI2_PHYPA</name>
<dbReference type="GO" id="GO:0005524">
    <property type="term" value="F:ATP binding"/>
    <property type="evidence" value="ECO:0007669"/>
    <property type="project" value="UniProtKB-KW"/>
</dbReference>
<dbReference type="Gramene" id="Pp3c19_17830V3.2">
    <property type="protein sequence ID" value="Pp3c19_17830V3.2"/>
    <property type="gene ID" value="Pp3c19_17830"/>
</dbReference>
<sequence>MGPFGRVAGGLIASKDSANKKKKNEDDAGSSVKGGRRNASSLPSWVKGDAIEEKPAKEGKEKSGKEAKEKEKWKDRVKESKEKSKKGLTSGKGEIDEKLEMTISAPIPDEDFRLATSLLGLQRIKTRSGPLLFPPSTRSGPVYAGTFQSRFDTENEARREQEKAVNIWSKGESSTRLLSGVRKASKVHARDSVSPKDSSTVEGGSKVNRGTLLMHTDASEMEVSPRSDASPGCSNVKKLQRSSRICDAGGRINGSGRGDCSVPHRANPFVSNWGDGQASSSVGQCSYDGGVSGSLHESHAFPQDKNVSHQAVEDDEAESPTESPRFKALLRMTKTNGKRPTDIKSFSHELDPRGLRSHEFFRPQNFGGFNDLEEFVRTLKARFNTAKEEVNAELAVFAGDVVEALEKNADATSVWKERAEDLLILAKECAMMDSQEFRKNCEGIVHDLDEKRQELSMGTLKQLHTKMLFILTRCTRLLQYQKRNFLELDLLRLQKVEKFWHPVDNQKVTASEPVKSKPSSQDHFRPNDVPTARWTQDESTPKPALESIKESELKGELSSLRSSDVKVDTTDKPDAVFVERPTSWKNFEKEKTGSENQSSPEKPSPQVAPSTKERTQPAGSLQPTPVKRHWGDDTPIVICRICEEEVPTVHLEEHSRVCAFADRCDHKGMGIDERLKRLAGTLERIVESYTPTSSAVVASVSPDTKKTPIYGVDNDNCSTDKLASEKPGMHERGGGELLRRVSEDMLEDLHEIDTASILDEPRIFNSIACKSRFGPKVDTVAALPSSVGSQLAPSSSVGSLTPRSPLATPKNSQIDSLLADRNSFAELEDLQQINELVDIALCIADTNESHPKAAEFIVLCMEDLKDVLQQNTVDALTVDTFGRRIDKLCREKYQLILEASGKYVPESLVNSAEGSLSLDEEGSHSSKNTPVHPTYKDRTTIHDFEIIKPISRGAFGRVFLARKRITGDLFAIKVLRKADMIRKNAVESVKAERNILISVRNPFVVRFFYSFTCTENLYLVMEYLNGGDLFSLLRNLTCLGEEASRVYIAELVLALEYLHGLGIVHRDLKPDNLLIAHDGHIKLTDFGLSKVGLINSTDDLSGPAVGGAALMEEITKHHRIPSGELPQQRERRQQRSAVGTPDYLAPEILLGNSHGPAADWWSTGVILFEMLTGVPPFNAEHPEIIFDNILNRNIPWPYVPEEMSYEAQDFIDRLLTEDPDYRLGAKGAAEVKAHPFFKGLNWDTLAMQKAAFVPSVDNVHDTSYFTSRQCWDSAETRLFADYNYDSSDGETSVSGGSTSSSERPEDSEVSDVPCPLRRDEGRELSEATPSSRFSFSNFSFKNLSQLASINYDLLQSAVKDATLPRGPHN</sequence>
<feature type="region of interest" description="Disordered" evidence="13">
    <location>
        <begin position="788"/>
        <end position="810"/>
    </location>
</feature>
<dbReference type="SUPFAM" id="SSF56112">
    <property type="entry name" value="Protein kinase-like (PK-like)"/>
    <property type="match status" value="1"/>
</dbReference>